<name>A0ACC0GBK8_9ERIC</name>
<accession>A0ACC0GBK8</accession>
<keyword evidence="2" id="KW-1185">Reference proteome</keyword>
<dbReference type="EMBL" id="CM045767">
    <property type="protein sequence ID" value="KAI7998420.1"/>
    <property type="molecule type" value="Genomic_DNA"/>
</dbReference>
<evidence type="ECO:0000313" key="1">
    <source>
        <dbReference type="EMBL" id="KAI7998420.1"/>
    </source>
</evidence>
<reference evidence="1 2" key="1">
    <citation type="journal article" date="2022" name="Plant J.">
        <title>Chromosome-level genome of Camellia lanceoleosa provides a valuable resource for understanding genome evolution and self-incompatibility.</title>
        <authorList>
            <person name="Gong W."/>
            <person name="Xiao S."/>
            <person name="Wang L."/>
            <person name="Liao Z."/>
            <person name="Chang Y."/>
            <person name="Mo W."/>
            <person name="Hu G."/>
            <person name="Li W."/>
            <person name="Zhao G."/>
            <person name="Zhu H."/>
            <person name="Hu X."/>
            <person name="Ji K."/>
            <person name="Xiang X."/>
            <person name="Song Q."/>
            <person name="Yuan D."/>
            <person name="Jin S."/>
            <person name="Zhang L."/>
        </authorList>
    </citation>
    <scope>NUCLEOTIDE SEQUENCE [LARGE SCALE GENOMIC DNA]</scope>
    <source>
        <strain evidence="1">SQ_2022a</strain>
    </source>
</reference>
<protein>
    <submittedName>
        <fullName evidence="1">Nucleobase-ascorbate transporter 4</fullName>
    </submittedName>
</protein>
<organism evidence="1 2">
    <name type="scientific">Camellia lanceoleosa</name>
    <dbReference type="NCBI Taxonomy" id="1840588"/>
    <lineage>
        <taxon>Eukaryota</taxon>
        <taxon>Viridiplantae</taxon>
        <taxon>Streptophyta</taxon>
        <taxon>Embryophyta</taxon>
        <taxon>Tracheophyta</taxon>
        <taxon>Spermatophyta</taxon>
        <taxon>Magnoliopsida</taxon>
        <taxon>eudicotyledons</taxon>
        <taxon>Gunneridae</taxon>
        <taxon>Pentapetalae</taxon>
        <taxon>asterids</taxon>
        <taxon>Ericales</taxon>
        <taxon>Theaceae</taxon>
        <taxon>Camellia</taxon>
    </lineage>
</organism>
<proteinExistence type="predicted"/>
<sequence>MRGAIVEQSKLRRLRMLIRIRRRSVNPIHDPNKIPLFQDIPHWFKTKRAIFECFFERYTILLSIAIIWPYTAFLTAAGAYNKRPPNTQSSCRVDRSWILEGASWLLLHGLS</sequence>
<gene>
    <name evidence="1" type="ORF">LOK49_LG10G00490</name>
</gene>
<comment type="caution">
    <text evidence="1">The sequence shown here is derived from an EMBL/GenBank/DDBJ whole genome shotgun (WGS) entry which is preliminary data.</text>
</comment>
<dbReference type="Proteomes" id="UP001060215">
    <property type="component" value="Chromosome 10"/>
</dbReference>
<evidence type="ECO:0000313" key="2">
    <source>
        <dbReference type="Proteomes" id="UP001060215"/>
    </source>
</evidence>